<sequence length="43" mass="4680">MTEPDYGDCAGCGMALSEVETYLCEDCADFYEMMGGDDDLPES</sequence>
<dbReference type="OrthoDB" id="6624659at2"/>
<protein>
    <submittedName>
        <fullName evidence="1">NinF protein</fullName>
    </submittedName>
</protein>
<dbReference type="STRING" id="1367852.SAMN05216516_12012"/>
<organism evidence="1 2">
    <name type="scientific">Izhakiella capsodis</name>
    <dbReference type="NCBI Taxonomy" id="1367852"/>
    <lineage>
        <taxon>Bacteria</taxon>
        <taxon>Pseudomonadati</taxon>
        <taxon>Pseudomonadota</taxon>
        <taxon>Gammaproteobacteria</taxon>
        <taxon>Enterobacterales</taxon>
        <taxon>Erwiniaceae</taxon>
        <taxon>Izhakiella</taxon>
    </lineage>
</organism>
<gene>
    <name evidence="1" type="ORF">SAMN05216516_12012</name>
</gene>
<proteinExistence type="predicted"/>
<evidence type="ECO:0000313" key="2">
    <source>
        <dbReference type="Proteomes" id="UP000242222"/>
    </source>
</evidence>
<reference evidence="2" key="1">
    <citation type="submission" date="2016-10" db="EMBL/GenBank/DDBJ databases">
        <authorList>
            <person name="Varghese N."/>
            <person name="Submissions S."/>
        </authorList>
    </citation>
    <scope>NUCLEOTIDE SEQUENCE [LARGE SCALE GENOMIC DNA]</scope>
    <source>
        <strain evidence="2">N6PO6</strain>
    </source>
</reference>
<accession>A0A1I5BPV8</accession>
<evidence type="ECO:0000313" key="1">
    <source>
        <dbReference type="EMBL" id="SFN76723.1"/>
    </source>
</evidence>
<dbReference type="EMBL" id="FOVC01000020">
    <property type="protein sequence ID" value="SFN76723.1"/>
    <property type="molecule type" value="Genomic_DNA"/>
</dbReference>
<dbReference type="Proteomes" id="UP000242222">
    <property type="component" value="Unassembled WGS sequence"/>
</dbReference>
<name>A0A1I5BPV8_9GAMM</name>
<keyword evidence="2" id="KW-1185">Reference proteome</keyword>
<dbReference type="AlphaFoldDB" id="A0A1I5BPV8"/>